<dbReference type="OrthoDB" id="1470350at2759"/>
<gene>
    <name evidence="6" type="ORF">J5N97_022165</name>
</gene>
<protein>
    <recommendedName>
        <fullName evidence="8">Cytochrome P450</fullName>
    </recommendedName>
</protein>
<dbReference type="EMBL" id="JAGGNH010000006">
    <property type="protein sequence ID" value="KAJ0969288.1"/>
    <property type="molecule type" value="Genomic_DNA"/>
</dbReference>
<dbReference type="PANTHER" id="PTHR47955:SF14">
    <property type="entry name" value="OS01G0543600 PROTEIN"/>
    <property type="match status" value="1"/>
</dbReference>
<dbReference type="InterPro" id="IPR017972">
    <property type="entry name" value="Cyt_P450_CS"/>
</dbReference>
<dbReference type="Pfam" id="PF00067">
    <property type="entry name" value="p450"/>
    <property type="match status" value="1"/>
</dbReference>
<keyword evidence="5" id="KW-0503">Monooxygenase</keyword>
<dbReference type="GO" id="GO:0016705">
    <property type="term" value="F:oxidoreductase activity, acting on paired donors, with incorporation or reduction of molecular oxygen"/>
    <property type="evidence" value="ECO:0007669"/>
    <property type="project" value="InterPro"/>
</dbReference>
<evidence type="ECO:0000256" key="5">
    <source>
        <dbReference type="RuleBase" id="RU000461"/>
    </source>
</evidence>
<evidence type="ECO:0000256" key="3">
    <source>
        <dbReference type="ARBA" id="ARBA00023004"/>
    </source>
</evidence>
<evidence type="ECO:0000313" key="6">
    <source>
        <dbReference type="EMBL" id="KAJ0969288.1"/>
    </source>
</evidence>
<comment type="similarity">
    <text evidence="1 5">Belongs to the cytochrome P450 family.</text>
</comment>
<feature type="binding site" description="axial binding residue" evidence="4">
    <location>
        <position position="445"/>
    </location>
    <ligand>
        <name>heme</name>
        <dbReference type="ChEBI" id="CHEBI:30413"/>
    </ligand>
    <ligandPart>
        <name>Fe</name>
        <dbReference type="ChEBI" id="CHEBI:18248"/>
    </ligandPart>
</feature>
<dbReference type="InterPro" id="IPR002401">
    <property type="entry name" value="Cyt_P450_E_grp-I"/>
</dbReference>
<dbReference type="GO" id="GO:0005506">
    <property type="term" value="F:iron ion binding"/>
    <property type="evidence" value="ECO:0007669"/>
    <property type="project" value="InterPro"/>
</dbReference>
<dbReference type="PROSITE" id="PS00086">
    <property type="entry name" value="CYTOCHROME_P450"/>
    <property type="match status" value="1"/>
</dbReference>
<name>A0A9D5HAQ9_9LILI</name>
<dbReference type="PRINTS" id="PR00463">
    <property type="entry name" value="EP450I"/>
</dbReference>
<dbReference type="Gene3D" id="1.10.630.10">
    <property type="entry name" value="Cytochrome P450"/>
    <property type="match status" value="1"/>
</dbReference>
<evidence type="ECO:0008006" key="8">
    <source>
        <dbReference type="Google" id="ProtNLM"/>
    </source>
</evidence>
<dbReference type="Proteomes" id="UP001085076">
    <property type="component" value="Miscellaneous, Linkage group lg06"/>
</dbReference>
<dbReference type="SUPFAM" id="SSF48264">
    <property type="entry name" value="Cytochrome P450"/>
    <property type="match status" value="1"/>
</dbReference>
<keyword evidence="3 4" id="KW-0408">Iron</keyword>
<dbReference type="GO" id="GO:0020037">
    <property type="term" value="F:heme binding"/>
    <property type="evidence" value="ECO:0007669"/>
    <property type="project" value="InterPro"/>
</dbReference>
<dbReference type="PANTHER" id="PTHR47955">
    <property type="entry name" value="CYTOCHROME P450 FAMILY 71 PROTEIN"/>
    <property type="match status" value="1"/>
</dbReference>
<organism evidence="6 7">
    <name type="scientific">Dioscorea zingiberensis</name>
    <dbReference type="NCBI Taxonomy" id="325984"/>
    <lineage>
        <taxon>Eukaryota</taxon>
        <taxon>Viridiplantae</taxon>
        <taxon>Streptophyta</taxon>
        <taxon>Embryophyta</taxon>
        <taxon>Tracheophyta</taxon>
        <taxon>Spermatophyta</taxon>
        <taxon>Magnoliopsida</taxon>
        <taxon>Liliopsida</taxon>
        <taxon>Dioscoreales</taxon>
        <taxon>Dioscoreaceae</taxon>
        <taxon>Dioscorea</taxon>
    </lineage>
</organism>
<dbReference type="FunFam" id="1.10.630.10:FF:000011">
    <property type="entry name" value="Cytochrome P450 83B1"/>
    <property type="match status" value="1"/>
</dbReference>
<sequence>MAYEFLSSSSFLITLLLLIVLLKSIKLVFSKRVRLPPSPWKLPLLGNLHQLGSLPHQSLHKLAQKHGPLMLINLGQVPTLVVSSSEMSRETMKTHDFNFSGRPHIKAADILLYGNLDMSLAPYGDHWRKMRKISVTNLFSARRVQSFRAGREDQVAHLMDKIISQASSSPSEALNISHLLRCFTIDMLYTAIMGKLSSEEEGRYETFRELIEETIVLLGGFCLEDYFPSMEWLASLLGLNERTKRTSRKWDAALSKLIQEHLTRDKGNLKVDSFLDILLSLQKDPNSDITLTDDHVKALLMDMFVAGTDTTNISLEWAMAELIRNPQVMKKLQNEVRGIATGKSMVTEDDLSEMHYLKAVIKETLRLHPPAPFLLPRETIESCEIEGYHIPAKTKVMINSWSMGRDPKVWDNPEEFQPERFVNSPIDFNGLDYEYIPFGAGRRVCPGIQFAVSTLHLALANLVNRFDWKLPDYMKDEKEVDMTETPGATMRMKTKLYLVPKPRF</sequence>
<evidence type="ECO:0000313" key="7">
    <source>
        <dbReference type="Proteomes" id="UP001085076"/>
    </source>
</evidence>
<dbReference type="PRINTS" id="PR00385">
    <property type="entry name" value="P450"/>
</dbReference>
<evidence type="ECO:0000256" key="4">
    <source>
        <dbReference type="PIRSR" id="PIRSR602401-1"/>
    </source>
</evidence>
<evidence type="ECO:0000256" key="2">
    <source>
        <dbReference type="ARBA" id="ARBA00022723"/>
    </source>
</evidence>
<keyword evidence="7" id="KW-1185">Reference proteome</keyword>
<reference evidence="6" key="1">
    <citation type="submission" date="2021-03" db="EMBL/GenBank/DDBJ databases">
        <authorList>
            <person name="Li Z."/>
            <person name="Yang C."/>
        </authorList>
    </citation>
    <scope>NUCLEOTIDE SEQUENCE</scope>
    <source>
        <strain evidence="6">Dzin_1.0</strain>
        <tissue evidence="6">Leaf</tissue>
    </source>
</reference>
<comment type="cofactor">
    <cofactor evidence="4">
        <name>heme</name>
        <dbReference type="ChEBI" id="CHEBI:30413"/>
    </cofactor>
</comment>
<keyword evidence="2 4" id="KW-0479">Metal-binding</keyword>
<keyword evidence="4 5" id="KW-0349">Heme</keyword>
<evidence type="ECO:0000256" key="1">
    <source>
        <dbReference type="ARBA" id="ARBA00010617"/>
    </source>
</evidence>
<dbReference type="InterPro" id="IPR001128">
    <property type="entry name" value="Cyt_P450"/>
</dbReference>
<dbReference type="GO" id="GO:0004497">
    <property type="term" value="F:monooxygenase activity"/>
    <property type="evidence" value="ECO:0007669"/>
    <property type="project" value="UniProtKB-KW"/>
</dbReference>
<dbReference type="InterPro" id="IPR036396">
    <property type="entry name" value="Cyt_P450_sf"/>
</dbReference>
<reference evidence="6" key="2">
    <citation type="journal article" date="2022" name="Hortic Res">
        <title>The genome of Dioscorea zingiberensis sheds light on the biosynthesis, origin and evolution of the medicinally important diosgenin saponins.</title>
        <authorList>
            <person name="Li Y."/>
            <person name="Tan C."/>
            <person name="Li Z."/>
            <person name="Guo J."/>
            <person name="Li S."/>
            <person name="Chen X."/>
            <person name="Wang C."/>
            <person name="Dai X."/>
            <person name="Yang H."/>
            <person name="Song W."/>
            <person name="Hou L."/>
            <person name="Xu J."/>
            <person name="Tong Z."/>
            <person name="Xu A."/>
            <person name="Yuan X."/>
            <person name="Wang W."/>
            <person name="Yang Q."/>
            <person name="Chen L."/>
            <person name="Sun Z."/>
            <person name="Wang K."/>
            <person name="Pan B."/>
            <person name="Chen J."/>
            <person name="Bao Y."/>
            <person name="Liu F."/>
            <person name="Qi X."/>
            <person name="Gang D.R."/>
            <person name="Wen J."/>
            <person name="Li J."/>
        </authorList>
    </citation>
    <scope>NUCLEOTIDE SEQUENCE</scope>
    <source>
        <strain evidence="6">Dzin_1.0</strain>
    </source>
</reference>
<comment type="caution">
    <text evidence="6">The sequence shown here is derived from an EMBL/GenBank/DDBJ whole genome shotgun (WGS) entry which is preliminary data.</text>
</comment>
<accession>A0A9D5HAQ9</accession>
<keyword evidence="5" id="KW-0560">Oxidoreductase</keyword>
<dbReference type="AlphaFoldDB" id="A0A9D5HAQ9"/>
<proteinExistence type="inferred from homology"/>
<dbReference type="CDD" id="cd11072">
    <property type="entry name" value="CYP71-like"/>
    <property type="match status" value="1"/>
</dbReference>